<evidence type="ECO:0000313" key="1">
    <source>
        <dbReference type="EMBL" id="OLP85805.1"/>
    </source>
</evidence>
<dbReference type="InterPro" id="IPR038765">
    <property type="entry name" value="Papain-like_cys_pep_sf"/>
</dbReference>
<dbReference type="Gene3D" id="3.90.70.10">
    <property type="entry name" value="Cysteine proteinases"/>
    <property type="match status" value="1"/>
</dbReference>
<dbReference type="Proteomes" id="UP000186817">
    <property type="component" value="Unassembled WGS sequence"/>
</dbReference>
<keyword evidence="2" id="KW-1185">Reference proteome</keyword>
<accession>A0A1Q9CSC7</accession>
<name>A0A1Q9CSC7_SYMMI</name>
<sequence>MAATSVSLVDSLRGRKTTKKNNNETLLESMSEALKQDPAALNQFTPKRKLVETMSGASVAFKVTVGFRSTQCQILYDAFARLAGLSVLQLIAANMHKERQKHGREAEEGGKLPGVLGTLGIRSAGRHETSGAQHFMCWMKDCVEKFFRDHSCGCALASAAPLRCFQLKRYEFNVRTGAVNKLVTPVSFTETSLQVPIWDDVSTLQTKQVCYRVSAIAFHEGVLPTGRLL</sequence>
<dbReference type="AlphaFoldDB" id="A0A1Q9CSC7"/>
<dbReference type="EMBL" id="LSRX01000956">
    <property type="protein sequence ID" value="OLP85805.1"/>
    <property type="molecule type" value="Genomic_DNA"/>
</dbReference>
<evidence type="ECO:0000313" key="2">
    <source>
        <dbReference type="Proteomes" id="UP000186817"/>
    </source>
</evidence>
<dbReference type="OrthoDB" id="447429at2759"/>
<comment type="caution">
    <text evidence="1">The sequence shown here is derived from an EMBL/GenBank/DDBJ whole genome shotgun (WGS) entry which is preliminary data.</text>
</comment>
<protein>
    <submittedName>
        <fullName evidence="1">Uncharacterized protein</fullName>
    </submittedName>
</protein>
<proteinExistence type="predicted"/>
<dbReference type="SUPFAM" id="SSF54001">
    <property type="entry name" value="Cysteine proteinases"/>
    <property type="match status" value="1"/>
</dbReference>
<feature type="non-terminal residue" evidence="1">
    <location>
        <position position="229"/>
    </location>
</feature>
<reference evidence="1 2" key="1">
    <citation type="submission" date="2016-02" db="EMBL/GenBank/DDBJ databases">
        <title>Genome analysis of coral dinoflagellate symbionts highlights evolutionary adaptations to a symbiotic lifestyle.</title>
        <authorList>
            <person name="Aranda M."/>
            <person name="Li Y."/>
            <person name="Liew Y.J."/>
            <person name="Baumgarten S."/>
            <person name="Simakov O."/>
            <person name="Wilson M."/>
            <person name="Piel J."/>
            <person name="Ashoor H."/>
            <person name="Bougouffa S."/>
            <person name="Bajic V.B."/>
            <person name="Ryu T."/>
            <person name="Ravasi T."/>
            <person name="Bayer T."/>
            <person name="Micklem G."/>
            <person name="Kim H."/>
            <person name="Bhak J."/>
            <person name="Lajeunesse T.C."/>
            <person name="Voolstra C.R."/>
        </authorList>
    </citation>
    <scope>NUCLEOTIDE SEQUENCE [LARGE SCALE GENOMIC DNA]</scope>
    <source>
        <strain evidence="1 2">CCMP2467</strain>
    </source>
</reference>
<organism evidence="1 2">
    <name type="scientific">Symbiodinium microadriaticum</name>
    <name type="common">Dinoflagellate</name>
    <name type="synonym">Zooxanthella microadriatica</name>
    <dbReference type="NCBI Taxonomy" id="2951"/>
    <lineage>
        <taxon>Eukaryota</taxon>
        <taxon>Sar</taxon>
        <taxon>Alveolata</taxon>
        <taxon>Dinophyceae</taxon>
        <taxon>Suessiales</taxon>
        <taxon>Symbiodiniaceae</taxon>
        <taxon>Symbiodinium</taxon>
    </lineage>
</organism>
<gene>
    <name evidence="1" type="ORF">AK812_SmicGene33166</name>
</gene>